<dbReference type="Gene3D" id="2.140.10.30">
    <property type="entry name" value="Dipeptidylpeptidase IV, N-terminal domain"/>
    <property type="match status" value="1"/>
</dbReference>
<dbReference type="SUPFAM" id="SSF82171">
    <property type="entry name" value="DPP6 N-terminal domain-like"/>
    <property type="match status" value="1"/>
</dbReference>
<feature type="compositionally biased region" description="Polar residues" evidence="7">
    <location>
        <begin position="1"/>
        <end position="11"/>
    </location>
</feature>
<feature type="domain" description="Peptidase S9 prolyl oligopeptidase catalytic" evidence="8">
    <location>
        <begin position="627"/>
        <end position="821"/>
    </location>
</feature>
<dbReference type="RefSeq" id="XP_064709210.1">
    <property type="nucleotide sequence ID" value="XM_064854484.1"/>
</dbReference>
<evidence type="ECO:0000313" key="12">
    <source>
        <dbReference type="Proteomes" id="UP001358417"/>
    </source>
</evidence>
<evidence type="ECO:0000256" key="3">
    <source>
        <dbReference type="ARBA" id="ARBA00012062"/>
    </source>
</evidence>
<evidence type="ECO:0000256" key="5">
    <source>
        <dbReference type="ARBA" id="ARBA00022825"/>
    </source>
</evidence>
<evidence type="ECO:0000256" key="2">
    <source>
        <dbReference type="ARBA" id="ARBA00006150"/>
    </source>
</evidence>
<dbReference type="PANTHER" id="PTHR11731:SF118">
    <property type="entry name" value="BLR1971 PROTEIN"/>
    <property type="match status" value="1"/>
</dbReference>
<comment type="similarity">
    <text evidence="2">Belongs to the peptidase S9B family.</text>
</comment>
<dbReference type="EMBL" id="JAVRRD010000005">
    <property type="protein sequence ID" value="KAK5058687.1"/>
    <property type="molecule type" value="Genomic_DNA"/>
</dbReference>
<dbReference type="SUPFAM" id="SSF49468">
    <property type="entry name" value="VHL"/>
    <property type="match status" value="1"/>
</dbReference>
<keyword evidence="5" id="KW-0720">Serine protease</keyword>
<dbReference type="GeneID" id="89979105"/>
<dbReference type="InterPro" id="IPR029058">
    <property type="entry name" value="AB_hydrolase_fold"/>
</dbReference>
<feature type="region of interest" description="Disordered" evidence="7">
    <location>
        <begin position="1"/>
        <end position="20"/>
    </location>
</feature>
<comment type="caution">
    <text evidence="11">The sequence shown here is derived from an EMBL/GenBank/DDBJ whole genome shotgun (WGS) entry which is preliminary data.</text>
</comment>
<evidence type="ECO:0000259" key="8">
    <source>
        <dbReference type="Pfam" id="PF00326"/>
    </source>
</evidence>
<name>A0AAV9NID9_9EURO</name>
<dbReference type="InterPro" id="IPR024053">
    <property type="entry name" value="VHL_beta_dom"/>
</dbReference>
<keyword evidence="4" id="KW-0031">Aminopeptidase</keyword>
<gene>
    <name evidence="11" type="ORF">LTR84_010951</name>
</gene>
<dbReference type="GO" id="GO:0008239">
    <property type="term" value="F:dipeptidyl-peptidase activity"/>
    <property type="evidence" value="ECO:0007669"/>
    <property type="project" value="UniProtKB-EC"/>
</dbReference>
<evidence type="ECO:0000259" key="10">
    <source>
        <dbReference type="Pfam" id="PF01847"/>
    </source>
</evidence>
<dbReference type="Gene3D" id="3.40.50.1820">
    <property type="entry name" value="alpha/beta hydrolase"/>
    <property type="match status" value="1"/>
</dbReference>
<dbReference type="InterPro" id="IPR050278">
    <property type="entry name" value="Serine_Prot_S9B/DPPIV"/>
</dbReference>
<reference evidence="11 12" key="1">
    <citation type="submission" date="2023-08" db="EMBL/GenBank/DDBJ databases">
        <title>Black Yeasts Isolated from many extreme environments.</title>
        <authorList>
            <person name="Coleine C."/>
            <person name="Stajich J.E."/>
            <person name="Selbmann L."/>
        </authorList>
    </citation>
    <scope>NUCLEOTIDE SEQUENCE [LARGE SCALE GENOMIC DNA]</scope>
    <source>
        <strain evidence="11 12">CCFEE 5792</strain>
    </source>
</reference>
<dbReference type="GO" id="GO:0008236">
    <property type="term" value="F:serine-type peptidase activity"/>
    <property type="evidence" value="ECO:0007669"/>
    <property type="project" value="UniProtKB-KW"/>
</dbReference>
<feature type="domain" description="von Hippel-Lindau disease tumour suppressor beta" evidence="10">
    <location>
        <begin position="146"/>
        <end position="206"/>
    </location>
</feature>
<dbReference type="Pfam" id="PF00930">
    <property type="entry name" value="DPPIV_N"/>
    <property type="match status" value="1"/>
</dbReference>
<accession>A0AAV9NID9</accession>
<dbReference type="EC" id="3.4.14.5" evidence="3"/>
<keyword evidence="6" id="KW-0325">Glycoprotein</keyword>
<keyword evidence="4" id="KW-0378">Hydrolase</keyword>
<protein>
    <recommendedName>
        <fullName evidence="3">dipeptidyl-peptidase IV</fullName>
        <ecNumber evidence="3">3.4.14.5</ecNumber>
    </recommendedName>
</protein>
<evidence type="ECO:0000313" key="11">
    <source>
        <dbReference type="EMBL" id="KAK5058687.1"/>
    </source>
</evidence>
<sequence length="832" mass="93839">MSQSTAASEPTTPDLDPVTANTERLKDAYTNTSFDPKWIKGSDHFWYHSRLCHNKSSFIYVDAHHALRAPAFDHTALAEALNSQGIHADATNLPFTHVDASKDCKTIKFRIGEKKFRFQHSCLTEYDGDLTQESLQPLKQEKVSEGSATRTNINFVNELKESVSIFWIDFQGDEKHYSNIQAGESQKQSTYEGHVWRVAKSEGNEAVATFVANGDDSIAIIKTGLIPAIPVGKAQDATTTESGEIEDNSTNQTERRFQLFIKDHNLWLHTHDDGDLPLSSTATSGQPFNADKIFISPNDQHAVAFQHTFDQDRTLYHIESSPKTQRQPRLKQTQYLKPGDRRRVDRPRLFDLTRRVEVETDDCLFPNPYRINSIGWNSDGSEFRFEYNRRGHQVLRVVGMATNGTVRTLIEDTSNTFIDYSQKSYHHHINDTDELIWASERDGWNHLYLFDLGQGKLKNQITKGEWVVRSVDHVDNDRKQIWFTALGLVADQDPYHSHLARINYDGSGLVVLTEGDGTHTWKWSPSRIFLVDTWSRVDLAPRTVLRAADTGKAILTLEEGDFQTLPQTGWQPAQRLAAPGRDGHTMIYGIMVLPLTFDPLKRYPIIEDIYAGPQDFFVPKSFSPLIRQHTLAAHGFIVVHIDGMGTNWRGKAFHDTCHQNLRDAGFPDRIAWLTAAAATRPWMDVTRVGIFGSSAGGQSALAALLWHGDLYRAAVADSGCHDNRLDKLWWNEAWMGWPVDENVYDASSNVVHANRLQGALMLIVGELDDNVDPASTMQVVDALIKADKDFDLVFVPGAGHGVGYSSAYCLRRQRDFFIRHLLGKEPPDRNAG</sequence>
<dbReference type="SUPFAM" id="SSF53474">
    <property type="entry name" value="alpha/beta-Hydrolases"/>
    <property type="match status" value="1"/>
</dbReference>
<dbReference type="Proteomes" id="UP001358417">
    <property type="component" value="Unassembled WGS sequence"/>
</dbReference>
<dbReference type="Pfam" id="PF00326">
    <property type="entry name" value="Peptidase_S9"/>
    <property type="match status" value="1"/>
</dbReference>
<feature type="domain" description="Dipeptidylpeptidase IV N-terminal" evidence="9">
    <location>
        <begin position="297"/>
        <end position="540"/>
    </location>
</feature>
<evidence type="ECO:0000256" key="6">
    <source>
        <dbReference type="ARBA" id="ARBA00023180"/>
    </source>
</evidence>
<evidence type="ECO:0000259" key="9">
    <source>
        <dbReference type="Pfam" id="PF00930"/>
    </source>
</evidence>
<keyword evidence="12" id="KW-1185">Reference proteome</keyword>
<dbReference type="GO" id="GO:0006508">
    <property type="term" value="P:proteolysis"/>
    <property type="evidence" value="ECO:0007669"/>
    <property type="project" value="InterPro"/>
</dbReference>
<dbReference type="InterPro" id="IPR001375">
    <property type="entry name" value="Peptidase_S9_cat"/>
</dbReference>
<dbReference type="InterPro" id="IPR002469">
    <property type="entry name" value="Peptidase_S9B_N"/>
</dbReference>
<evidence type="ECO:0000256" key="4">
    <source>
        <dbReference type="ARBA" id="ARBA00022438"/>
    </source>
</evidence>
<evidence type="ECO:0000256" key="1">
    <source>
        <dbReference type="ARBA" id="ARBA00001257"/>
    </source>
</evidence>
<evidence type="ECO:0000256" key="7">
    <source>
        <dbReference type="SAM" id="MobiDB-lite"/>
    </source>
</evidence>
<proteinExistence type="inferred from homology"/>
<dbReference type="InterPro" id="IPR036208">
    <property type="entry name" value="VHL_sf"/>
</dbReference>
<dbReference type="PANTHER" id="PTHR11731">
    <property type="entry name" value="PROTEASE FAMILY S9B,C DIPEPTIDYL-PEPTIDASE IV-RELATED"/>
    <property type="match status" value="1"/>
</dbReference>
<comment type="catalytic activity">
    <reaction evidence="1">
        <text>Release of an N-terminal dipeptide, Xaa-Yaa-|-Zaa-, from a polypeptide, preferentially when Yaa is Pro, provided Zaa is neither Pro nor hydroxyproline.</text>
        <dbReference type="EC" id="3.4.14.5"/>
    </reaction>
</comment>
<dbReference type="AlphaFoldDB" id="A0AAV9NID9"/>
<dbReference type="Pfam" id="PF01847">
    <property type="entry name" value="VHL"/>
    <property type="match status" value="1"/>
</dbReference>
<dbReference type="GO" id="GO:0004177">
    <property type="term" value="F:aminopeptidase activity"/>
    <property type="evidence" value="ECO:0007669"/>
    <property type="project" value="UniProtKB-KW"/>
</dbReference>
<organism evidence="11 12">
    <name type="scientific">Exophiala bonariae</name>
    <dbReference type="NCBI Taxonomy" id="1690606"/>
    <lineage>
        <taxon>Eukaryota</taxon>
        <taxon>Fungi</taxon>
        <taxon>Dikarya</taxon>
        <taxon>Ascomycota</taxon>
        <taxon>Pezizomycotina</taxon>
        <taxon>Eurotiomycetes</taxon>
        <taxon>Chaetothyriomycetidae</taxon>
        <taxon>Chaetothyriales</taxon>
        <taxon>Herpotrichiellaceae</taxon>
        <taxon>Exophiala</taxon>
    </lineage>
</organism>
<keyword evidence="4" id="KW-0645">Protease</keyword>